<dbReference type="Pfam" id="PF00717">
    <property type="entry name" value="Peptidase_S24"/>
    <property type="match status" value="1"/>
</dbReference>
<evidence type="ECO:0000256" key="2">
    <source>
        <dbReference type="ARBA" id="ARBA00023125"/>
    </source>
</evidence>
<dbReference type="RefSeq" id="WP_338392422.1">
    <property type="nucleotide sequence ID" value="NZ_AP025314.1"/>
</dbReference>
<dbReference type="InterPro" id="IPR039418">
    <property type="entry name" value="LexA-like"/>
</dbReference>
<dbReference type="CDD" id="cd06529">
    <property type="entry name" value="S24_LexA-like"/>
    <property type="match status" value="1"/>
</dbReference>
<evidence type="ECO:0000256" key="1">
    <source>
        <dbReference type="ARBA" id="ARBA00023015"/>
    </source>
</evidence>
<dbReference type="KEGG" id="fax:FUAX_33280"/>
<dbReference type="InterPro" id="IPR036286">
    <property type="entry name" value="LexA/Signal_pep-like_sf"/>
</dbReference>
<dbReference type="PANTHER" id="PTHR40661:SF1">
    <property type="entry name" value="HTH CRO_C1-TYPE DOMAIN-CONTAINING PROTEIN"/>
    <property type="match status" value="1"/>
</dbReference>
<keyword evidence="2" id="KW-0238">DNA-binding</keyword>
<proteinExistence type="predicted"/>
<evidence type="ECO:0000259" key="4">
    <source>
        <dbReference type="Pfam" id="PF00717"/>
    </source>
</evidence>
<evidence type="ECO:0000313" key="6">
    <source>
        <dbReference type="Proteomes" id="UP001348817"/>
    </source>
</evidence>
<feature type="domain" description="Peptidase S24/S26A/S26B/S26C" evidence="4">
    <location>
        <begin position="96"/>
        <end position="219"/>
    </location>
</feature>
<protein>
    <submittedName>
        <fullName evidence="5">Transcriptional regulator</fullName>
    </submittedName>
</protein>
<reference evidence="5 6" key="1">
    <citation type="submission" date="2021-12" db="EMBL/GenBank/DDBJ databases">
        <title>Genome sequencing of bacteria with rrn-lacking chromosome and rrn-plasmid.</title>
        <authorList>
            <person name="Anda M."/>
            <person name="Iwasaki W."/>
        </authorList>
    </citation>
    <scope>NUCLEOTIDE SEQUENCE [LARGE SCALE GENOMIC DNA]</scope>
    <source>
        <strain evidence="5 6">DSM 100852</strain>
    </source>
</reference>
<dbReference type="GO" id="GO:0003677">
    <property type="term" value="F:DNA binding"/>
    <property type="evidence" value="ECO:0007669"/>
    <property type="project" value="UniProtKB-KW"/>
</dbReference>
<dbReference type="EMBL" id="AP025314">
    <property type="protein sequence ID" value="BDD10896.1"/>
    <property type="molecule type" value="Genomic_DNA"/>
</dbReference>
<sequence length="231" mass="25823">MLDFFERLDKFFKYKELNDNKVTLQAGISNGIIGKGRKRGSLSLDNISKILYTYPELNANWLLTGTGEMVNIPDGAMILNPHVLKSDNAVDRQSIPLYSVEATAGLVNLFDSNQTPSVIDTIKIPNLPKCDGAVFVMGDSMYPLLKSGDIVAYKQIQNFKDGMFWGEMYLISVEVDGEEYVSVKFVQKSDLGDDYIKLVSQNTYHQPKDIHLSKVRALAIVKASIRLNSMS</sequence>
<keyword evidence="1" id="KW-0805">Transcription regulation</keyword>
<gene>
    <name evidence="5" type="ORF">FUAX_33280</name>
</gene>
<organism evidence="5 6">
    <name type="scientific">Fulvitalea axinellae</name>
    <dbReference type="NCBI Taxonomy" id="1182444"/>
    <lineage>
        <taxon>Bacteria</taxon>
        <taxon>Pseudomonadati</taxon>
        <taxon>Bacteroidota</taxon>
        <taxon>Cytophagia</taxon>
        <taxon>Cytophagales</taxon>
        <taxon>Persicobacteraceae</taxon>
        <taxon>Fulvitalea</taxon>
    </lineage>
</organism>
<name>A0AAU9CFF9_9BACT</name>
<dbReference type="AlphaFoldDB" id="A0AAU9CFF9"/>
<evidence type="ECO:0000313" key="5">
    <source>
        <dbReference type="EMBL" id="BDD10896.1"/>
    </source>
</evidence>
<dbReference type="Proteomes" id="UP001348817">
    <property type="component" value="Chromosome"/>
</dbReference>
<dbReference type="SUPFAM" id="SSF51306">
    <property type="entry name" value="LexA/Signal peptidase"/>
    <property type="match status" value="1"/>
</dbReference>
<dbReference type="PANTHER" id="PTHR40661">
    <property type="match status" value="1"/>
</dbReference>
<keyword evidence="6" id="KW-1185">Reference proteome</keyword>
<dbReference type="Gene3D" id="2.10.109.10">
    <property type="entry name" value="Umud Fragment, subunit A"/>
    <property type="match status" value="1"/>
</dbReference>
<keyword evidence="3" id="KW-0804">Transcription</keyword>
<dbReference type="InterPro" id="IPR015927">
    <property type="entry name" value="Peptidase_S24_S26A/B/C"/>
</dbReference>
<evidence type="ECO:0000256" key="3">
    <source>
        <dbReference type="ARBA" id="ARBA00023163"/>
    </source>
</evidence>
<accession>A0AAU9CFF9</accession>